<dbReference type="PROSITE" id="PS51257">
    <property type="entry name" value="PROKAR_LIPOPROTEIN"/>
    <property type="match status" value="1"/>
</dbReference>
<feature type="chain" id="PRO_5047463782" description="Lipoprotein" evidence="1">
    <location>
        <begin position="20"/>
        <end position="68"/>
    </location>
</feature>
<dbReference type="RefSeq" id="WP_394472066.1">
    <property type="nucleotide sequence ID" value="NZ_JBIGHY010000007.1"/>
</dbReference>
<dbReference type="Proteomes" id="UP001606300">
    <property type="component" value="Unassembled WGS sequence"/>
</dbReference>
<keyword evidence="3" id="KW-1185">Reference proteome</keyword>
<feature type="signal peptide" evidence="1">
    <location>
        <begin position="1"/>
        <end position="19"/>
    </location>
</feature>
<name>A0ABW7ES78_9BURK</name>
<dbReference type="EMBL" id="JBIGHY010000007">
    <property type="protein sequence ID" value="MFG6415997.1"/>
    <property type="molecule type" value="Genomic_DNA"/>
</dbReference>
<comment type="caution">
    <text evidence="2">The sequence shown here is derived from an EMBL/GenBank/DDBJ whole genome shotgun (WGS) entry which is preliminary data.</text>
</comment>
<evidence type="ECO:0000313" key="3">
    <source>
        <dbReference type="Proteomes" id="UP001606300"/>
    </source>
</evidence>
<organism evidence="2 3">
    <name type="scientific">Pelomonas dachongensis</name>
    <dbReference type="NCBI Taxonomy" id="3299029"/>
    <lineage>
        <taxon>Bacteria</taxon>
        <taxon>Pseudomonadati</taxon>
        <taxon>Pseudomonadota</taxon>
        <taxon>Betaproteobacteria</taxon>
        <taxon>Burkholderiales</taxon>
        <taxon>Sphaerotilaceae</taxon>
        <taxon>Roseateles</taxon>
    </lineage>
</organism>
<reference evidence="2 3" key="1">
    <citation type="submission" date="2024-09" db="EMBL/GenBank/DDBJ databases">
        <title>Novel species of the genus Pelomonas and Roseateles isolated from streams.</title>
        <authorList>
            <person name="Lu H."/>
        </authorList>
    </citation>
    <scope>NUCLEOTIDE SEQUENCE [LARGE SCALE GENOMIC DNA]</scope>
    <source>
        <strain evidence="2 3">DC23W</strain>
    </source>
</reference>
<proteinExistence type="predicted"/>
<accession>A0ABW7ES78</accession>
<evidence type="ECO:0008006" key="4">
    <source>
        <dbReference type="Google" id="ProtNLM"/>
    </source>
</evidence>
<sequence>MKQLLLLLAVLSLSGCAFVYDQVQAVAQGQCANLSNAQEQRACERRNAPDYDQYEARRKRLQEGNKPG</sequence>
<evidence type="ECO:0000313" key="2">
    <source>
        <dbReference type="EMBL" id="MFG6415997.1"/>
    </source>
</evidence>
<evidence type="ECO:0000256" key="1">
    <source>
        <dbReference type="SAM" id="SignalP"/>
    </source>
</evidence>
<gene>
    <name evidence="2" type="ORF">ACG02S_19045</name>
</gene>
<protein>
    <recommendedName>
        <fullName evidence="4">Lipoprotein</fullName>
    </recommendedName>
</protein>
<keyword evidence="1" id="KW-0732">Signal</keyword>